<feature type="domain" description="Protein kinase" evidence="9">
    <location>
        <begin position="542"/>
        <end position="955"/>
    </location>
</feature>
<dbReference type="PROSITE" id="PS50011">
    <property type="entry name" value="PROTEIN_KINASE_DOM"/>
    <property type="match status" value="1"/>
</dbReference>
<dbReference type="SUPFAM" id="SSF63829">
    <property type="entry name" value="Calcium-dependent phosphotriesterase"/>
    <property type="match status" value="1"/>
</dbReference>
<dbReference type="InterPro" id="IPR011009">
    <property type="entry name" value="Kinase-like_dom_sf"/>
</dbReference>
<sequence length="977" mass="104787">SSSSSSSECESVFQVVDQSGVLTCRQDLLANFEDANGEAVIDLGINLDPDGREAIFFVSDGRLWRLNISTAGGANGAQRSAASDSSPTRSPPPTPTLLHGPWSNDSGALRAVAIVDRQVDGQKNTRRMIFVDDIINLCLRAFSIDGVDPPFEGVLNYSYGTGSARMSSLASYSKGHLLYGTSDSAIYRLNLTWESDKAIPAGDQQQSQQLPDLELWLGSAPGVRGRGGVILIRPYVSTTAITSDGEVMYVAERKVHTVSRLLVSSELMETIAGRHARAGYLDGPALNATFTEPITLALASDECNLFVGEFGGRIRLVTFNGTDTSVRTRLNMGKGVVMSLAIHPNNEALYVASGGGRSMLLELALNKSALPKCTPPPRDPVQANLPPLSSSSAPSPSSSTTFPPSPSLSPSPSPSSPPPSARFLIIATVLSLVLVAVVAAAVMALRRRRAHDGGSLCCCWRRLGGEQVGYDKQPVVKEPVALDTPSAATEDEEDGTWDSFWKQSNTLGKSAAESSRSFPWKLRPSGLQWFSLGQLASACDGFQSRNLIGKGGSAEVYKGVLSTGEVVAIKLMKGGDFSKASLRQFQAELDLLGTIRHSHLCSILGFCTEDDVSLIVYPFISGGSLHDRLHNLPPSLFSPSAGDGGWDTGDWQRRRLGGDGAADTNPTVSSDGTITTSTISCSSSRSMSRSLLAGSRSPLTWKDRLSVALQVAKALRFLHEDLDPPVVHRDVKSRNILLEGGSGSSGPLRAYLADFGLAKRGQSVFGKIQAGETVETYHVSGTIGYMAPEYFRYCRLTAKNDVYAFGVVLLELITGRKAFAATRDEDNNNNNDNNKKEKEEEVGEVGGDAEKGGEEKTMEQDEVVSETLASWVMGKLAMLNSLPPEEGEGGSISRSQSLKNLQAVRWVIDERMVRTFDGGGIDWSAASGVLQVAMACIREAPEKRPRMVEVANELVRLEGAGGRAEAEAWGSRRRERI</sequence>
<organism evidence="10 11">
    <name type="scientific">Chara braunii</name>
    <name type="common">Braun's stonewort</name>
    <dbReference type="NCBI Taxonomy" id="69332"/>
    <lineage>
        <taxon>Eukaryota</taxon>
        <taxon>Viridiplantae</taxon>
        <taxon>Streptophyta</taxon>
        <taxon>Charophyceae</taxon>
        <taxon>Charales</taxon>
        <taxon>Characeae</taxon>
        <taxon>Chara</taxon>
    </lineage>
</organism>
<accession>A0A388MC64</accession>
<name>A0A388MC64_CHABU</name>
<gene>
    <name evidence="10" type="ORF">CBR_g54303</name>
</gene>
<dbReference type="Gramene" id="GBG92049">
    <property type="protein sequence ID" value="GBG92049"/>
    <property type="gene ID" value="CBR_g54303"/>
</dbReference>
<dbReference type="Proteomes" id="UP000265515">
    <property type="component" value="Unassembled WGS sequence"/>
</dbReference>
<evidence type="ECO:0000256" key="7">
    <source>
        <dbReference type="SAM" id="MobiDB-lite"/>
    </source>
</evidence>
<dbReference type="STRING" id="69332.A0A388MC64"/>
<evidence type="ECO:0000256" key="8">
    <source>
        <dbReference type="SAM" id="Phobius"/>
    </source>
</evidence>
<dbReference type="PANTHER" id="PTHR47989">
    <property type="entry name" value="OS01G0750732 PROTEIN"/>
    <property type="match status" value="1"/>
</dbReference>
<keyword evidence="8" id="KW-0812">Transmembrane</keyword>
<feature type="region of interest" description="Disordered" evidence="7">
    <location>
        <begin position="657"/>
        <end position="680"/>
    </location>
</feature>
<evidence type="ECO:0000313" key="10">
    <source>
        <dbReference type="EMBL" id="GBG92049.1"/>
    </source>
</evidence>
<dbReference type="Pfam" id="PF07714">
    <property type="entry name" value="PK_Tyr_Ser-Thr"/>
    <property type="match status" value="1"/>
</dbReference>
<dbReference type="InterPro" id="IPR017441">
    <property type="entry name" value="Protein_kinase_ATP_BS"/>
</dbReference>
<reference evidence="10 11" key="1">
    <citation type="journal article" date="2018" name="Cell">
        <title>The Chara Genome: Secondary Complexity and Implications for Plant Terrestrialization.</title>
        <authorList>
            <person name="Nishiyama T."/>
            <person name="Sakayama H."/>
            <person name="Vries J.D."/>
            <person name="Buschmann H."/>
            <person name="Saint-Marcoux D."/>
            <person name="Ullrich K.K."/>
            <person name="Haas F.B."/>
            <person name="Vanderstraeten L."/>
            <person name="Becker D."/>
            <person name="Lang D."/>
            <person name="Vosolsobe S."/>
            <person name="Rombauts S."/>
            <person name="Wilhelmsson P.K.I."/>
            <person name="Janitza P."/>
            <person name="Kern R."/>
            <person name="Heyl A."/>
            <person name="Rumpler F."/>
            <person name="Villalobos L.I.A.C."/>
            <person name="Clay J.M."/>
            <person name="Skokan R."/>
            <person name="Toyoda A."/>
            <person name="Suzuki Y."/>
            <person name="Kagoshima H."/>
            <person name="Schijlen E."/>
            <person name="Tajeshwar N."/>
            <person name="Catarino B."/>
            <person name="Hetherington A.J."/>
            <person name="Saltykova A."/>
            <person name="Bonnot C."/>
            <person name="Breuninger H."/>
            <person name="Symeonidi A."/>
            <person name="Radhakrishnan G.V."/>
            <person name="Van Nieuwerburgh F."/>
            <person name="Deforce D."/>
            <person name="Chang C."/>
            <person name="Karol K.G."/>
            <person name="Hedrich R."/>
            <person name="Ulvskov P."/>
            <person name="Glockner G."/>
            <person name="Delwiche C.F."/>
            <person name="Petrasek J."/>
            <person name="Van de Peer Y."/>
            <person name="Friml J."/>
            <person name="Beilby M."/>
            <person name="Dolan L."/>
            <person name="Kohara Y."/>
            <person name="Sugano S."/>
            <person name="Fujiyama A."/>
            <person name="Delaux P.-M."/>
            <person name="Quint M."/>
            <person name="TheiBen G."/>
            <person name="Hagemann M."/>
            <person name="Harholt J."/>
            <person name="Dunand C."/>
            <person name="Zachgo S."/>
            <person name="Langdale J."/>
            <person name="Maumus F."/>
            <person name="Straeten D.V.D."/>
            <person name="Gould S.B."/>
            <person name="Rensing S.A."/>
        </authorList>
    </citation>
    <scope>NUCLEOTIDE SEQUENCE [LARGE SCALE GENOMIC DNA]</scope>
    <source>
        <strain evidence="10 11">S276</strain>
    </source>
</reference>
<evidence type="ECO:0000259" key="9">
    <source>
        <dbReference type="PROSITE" id="PS50011"/>
    </source>
</evidence>
<keyword evidence="2" id="KW-0808">Transferase</keyword>
<evidence type="ECO:0000256" key="3">
    <source>
        <dbReference type="ARBA" id="ARBA00022741"/>
    </source>
</evidence>
<protein>
    <recommendedName>
        <fullName evidence="9">Protein kinase domain-containing protein</fullName>
    </recommendedName>
</protein>
<dbReference type="PROSITE" id="PS00108">
    <property type="entry name" value="PROTEIN_KINASE_ST"/>
    <property type="match status" value="1"/>
</dbReference>
<dbReference type="InterPro" id="IPR001245">
    <property type="entry name" value="Ser-Thr/Tyr_kinase_cat_dom"/>
</dbReference>
<feature type="region of interest" description="Disordered" evidence="7">
    <location>
        <begin position="823"/>
        <end position="861"/>
    </location>
</feature>
<dbReference type="InterPro" id="IPR008271">
    <property type="entry name" value="Ser/Thr_kinase_AS"/>
</dbReference>
<evidence type="ECO:0000256" key="6">
    <source>
        <dbReference type="PROSITE-ProRule" id="PRU10141"/>
    </source>
</evidence>
<dbReference type="Gene3D" id="3.30.200.20">
    <property type="entry name" value="Phosphorylase Kinase, domain 1"/>
    <property type="match status" value="1"/>
</dbReference>
<dbReference type="PANTHER" id="PTHR47989:SF62">
    <property type="entry name" value="OS05G0423500 PROTEIN"/>
    <property type="match status" value="1"/>
</dbReference>
<feature type="binding site" evidence="6">
    <location>
        <position position="570"/>
    </location>
    <ligand>
        <name>ATP</name>
        <dbReference type="ChEBI" id="CHEBI:30616"/>
    </ligand>
</feature>
<evidence type="ECO:0000256" key="1">
    <source>
        <dbReference type="ARBA" id="ARBA00022527"/>
    </source>
</evidence>
<dbReference type="InterPro" id="IPR011042">
    <property type="entry name" value="6-blade_b-propeller_TolB-like"/>
</dbReference>
<evidence type="ECO:0000256" key="5">
    <source>
        <dbReference type="ARBA" id="ARBA00022840"/>
    </source>
</evidence>
<evidence type="ECO:0000313" key="11">
    <source>
        <dbReference type="Proteomes" id="UP000265515"/>
    </source>
</evidence>
<comment type="caution">
    <text evidence="10">The sequence shown here is derived from an EMBL/GenBank/DDBJ whole genome shotgun (WGS) entry which is preliminary data.</text>
</comment>
<feature type="compositionally biased region" description="Low complexity" evidence="7">
    <location>
        <begin position="667"/>
        <end position="680"/>
    </location>
</feature>
<dbReference type="EMBL" id="BFEA01000993">
    <property type="protein sequence ID" value="GBG92049.1"/>
    <property type="molecule type" value="Genomic_DNA"/>
</dbReference>
<feature type="compositionally biased region" description="Low complexity" evidence="7">
    <location>
        <begin position="79"/>
        <end position="88"/>
    </location>
</feature>
<feature type="non-terminal residue" evidence="10">
    <location>
        <position position="1"/>
    </location>
</feature>
<keyword evidence="3 6" id="KW-0547">Nucleotide-binding</keyword>
<dbReference type="SUPFAM" id="SSF56112">
    <property type="entry name" value="Protein kinase-like (PK-like)"/>
    <property type="match status" value="1"/>
</dbReference>
<dbReference type="GO" id="GO:0004674">
    <property type="term" value="F:protein serine/threonine kinase activity"/>
    <property type="evidence" value="ECO:0007669"/>
    <property type="project" value="UniProtKB-KW"/>
</dbReference>
<dbReference type="SMART" id="SM00220">
    <property type="entry name" value="S_TKc"/>
    <property type="match status" value="1"/>
</dbReference>
<dbReference type="OrthoDB" id="669224at2759"/>
<evidence type="ECO:0000256" key="4">
    <source>
        <dbReference type="ARBA" id="ARBA00022777"/>
    </source>
</evidence>
<feature type="compositionally biased region" description="Basic and acidic residues" evidence="7">
    <location>
        <begin position="848"/>
        <end position="859"/>
    </location>
</feature>
<keyword evidence="1" id="KW-0723">Serine/threonine-protein kinase</keyword>
<dbReference type="AlphaFoldDB" id="A0A388MC64"/>
<feature type="transmembrane region" description="Helical" evidence="8">
    <location>
        <begin position="423"/>
        <end position="445"/>
    </location>
</feature>
<keyword evidence="4" id="KW-0418">Kinase</keyword>
<dbReference type="InterPro" id="IPR000719">
    <property type="entry name" value="Prot_kinase_dom"/>
</dbReference>
<feature type="compositionally biased region" description="Low complexity" evidence="7">
    <location>
        <begin position="386"/>
        <end position="402"/>
    </location>
</feature>
<keyword evidence="8" id="KW-1133">Transmembrane helix</keyword>
<dbReference type="PROSITE" id="PS00107">
    <property type="entry name" value="PROTEIN_KINASE_ATP"/>
    <property type="match status" value="1"/>
</dbReference>
<keyword evidence="11" id="KW-1185">Reference proteome</keyword>
<feature type="region of interest" description="Disordered" evidence="7">
    <location>
        <begin position="372"/>
        <end position="417"/>
    </location>
</feature>
<proteinExistence type="predicted"/>
<feature type="region of interest" description="Disordered" evidence="7">
    <location>
        <begin position="73"/>
        <end position="103"/>
    </location>
</feature>
<keyword evidence="5 6" id="KW-0067">ATP-binding</keyword>
<keyword evidence="8" id="KW-0472">Membrane</keyword>
<feature type="compositionally biased region" description="Pro residues" evidence="7">
    <location>
        <begin position="403"/>
        <end position="417"/>
    </location>
</feature>
<dbReference type="Gene3D" id="2.120.10.30">
    <property type="entry name" value="TolB, C-terminal domain"/>
    <property type="match status" value="1"/>
</dbReference>
<dbReference type="GO" id="GO:0005524">
    <property type="term" value="F:ATP binding"/>
    <property type="evidence" value="ECO:0007669"/>
    <property type="project" value="UniProtKB-UniRule"/>
</dbReference>
<dbReference type="Gene3D" id="1.10.510.10">
    <property type="entry name" value="Transferase(Phosphotransferase) domain 1"/>
    <property type="match status" value="1"/>
</dbReference>
<evidence type="ECO:0000256" key="2">
    <source>
        <dbReference type="ARBA" id="ARBA00022679"/>
    </source>
</evidence>